<dbReference type="InParanoid" id="A0A1D6HNI9"/>
<keyword evidence="3" id="KW-0689">Ribosomal protein</keyword>
<dbReference type="SMR" id="A0A1D6HNI9"/>
<accession>A0A1D6HNI9</accession>
<feature type="compositionally biased region" description="Low complexity" evidence="2">
    <location>
        <begin position="36"/>
        <end position="45"/>
    </location>
</feature>
<reference evidence="3" key="1">
    <citation type="submission" date="2015-12" db="EMBL/GenBank/DDBJ databases">
        <title>Update maize B73 reference genome by single molecule sequencing technologies.</title>
        <authorList>
            <consortium name="Maize Genome Sequencing Project"/>
            <person name="Ware D."/>
        </authorList>
    </citation>
    <scope>NUCLEOTIDE SEQUENCE</scope>
    <source>
        <tissue evidence="3">Seedling</tissue>
    </source>
</reference>
<keyword evidence="3" id="KW-0687">Ribonucleoprotein</keyword>
<dbReference type="PaxDb" id="4577-GRMZM2G481049_P01"/>
<dbReference type="ExpressionAtlas" id="A0A1D6HNI9">
    <property type="expression patterns" value="baseline"/>
</dbReference>
<dbReference type="AlphaFoldDB" id="A0A1D6HNI9"/>
<dbReference type="EMBL" id="CM000781">
    <property type="protein sequence ID" value="AQK75859.1"/>
    <property type="molecule type" value="Genomic_DNA"/>
</dbReference>
<dbReference type="OMA" id="MENFMLI"/>
<dbReference type="FunCoup" id="A0A1D6HNI9">
    <property type="interactions" value="9"/>
</dbReference>
<name>A0A1D6HNI9_MAIZE</name>
<dbReference type="eggNOG" id="ENOG502R43N">
    <property type="taxonomic scope" value="Eukaryota"/>
</dbReference>
<evidence type="ECO:0000313" key="3">
    <source>
        <dbReference type="EMBL" id="AQK75859.1"/>
    </source>
</evidence>
<organism evidence="3">
    <name type="scientific">Zea mays</name>
    <name type="common">Maize</name>
    <dbReference type="NCBI Taxonomy" id="4577"/>
    <lineage>
        <taxon>Eukaryota</taxon>
        <taxon>Viridiplantae</taxon>
        <taxon>Streptophyta</taxon>
        <taxon>Embryophyta</taxon>
        <taxon>Tracheophyta</taxon>
        <taxon>Spermatophyta</taxon>
        <taxon>Magnoliopsida</taxon>
        <taxon>Liliopsida</taxon>
        <taxon>Poales</taxon>
        <taxon>Poaceae</taxon>
        <taxon>PACMAD clade</taxon>
        <taxon>Panicoideae</taxon>
        <taxon>Andropogonodae</taxon>
        <taxon>Andropogoneae</taxon>
        <taxon>Tripsacinae</taxon>
        <taxon>Zea</taxon>
    </lineage>
</organism>
<gene>
    <name evidence="3" type="ORF">ZEAMMB73_Zm00001d018395</name>
</gene>
<keyword evidence="1" id="KW-0175">Coiled coil</keyword>
<sequence length="393" mass="45401">MPSPTARFPIHVPLAAGNNIPSRTPSPAGAHFTGGARRPFAAPARVPSPASHTFMDLLESSNSFMHYMVDDQQRNLPENSHFVGTTSHVIQIDGKNEEVRKDTRLIWKTDENVRVTSAWLKHSIDSLSGNNKKGDKYWEDVSKEYNLTTEKPRWRTKTQVKERWHKLNRWTNLFNDCWLKARNIYTSGYSDQMWIDKAHKFYEEENNGSHFVFMDVWNMVRNEAKWLSYNDRSNQNKRKEMDNSNPIVDEGEDIELPRPIGQKAAKKAAFEANGKVAKKAVFEAKGKERRVDELDRFEKIQNGCHANRMKVLEMQQKISNDKIEASKLSLQAAKDEKEAKLLEKESKMLEKESKMLETYSCLLKQDMSAMPDEIRAEHIAALKSLRKKLFLDS</sequence>
<evidence type="ECO:0000256" key="1">
    <source>
        <dbReference type="SAM" id="Coils"/>
    </source>
</evidence>
<protein>
    <submittedName>
        <fullName evidence="3">Ribosomal protein-like</fullName>
    </submittedName>
</protein>
<dbReference type="PANTHER" id="PTHR45224:SF17">
    <property type="entry name" value="RIBOSOMAL PROTEIN-LIKE"/>
    <property type="match status" value="1"/>
</dbReference>
<dbReference type="PANTHER" id="PTHR45224">
    <property type="entry name" value="OS01G0527900 PROTEIN-RELATED"/>
    <property type="match status" value="1"/>
</dbReference>
<feature type="region of interest" description="Disordered" evidence="2">
    <location>
        <begin position="16"/>
        <end position="45"/>
    </location>
</feature>
<feature type="coiled-coil region" evidence="1">
    <location>
        <begin position="320"/>
        <end position="354"/>
    </location>
</feature>
<proteinExistence type="predicted"/>
<dbReference type="GO" id="GO:0005840">
    <property type="term" value="C:ribosome"/>
    <property type="evidence" value="ECO:0007669"/>
    <property type="project" value="UniProtKB-KW"/>
</dbReference>
<evidence type="ECO:0000256" key="2">
    <source>
        <dbReference type="SAM" id="MobiDB-lite"/>
    </source>
</evidence>